<keyword evidence="2" id="KW-0472">Membrane</keyword>
<sequence>MYRFKLQKQRLFWIILFCCSLLIFPILTQALTVQEVPNPRHQNGGWVTDMANILRPETEAKLNQMIAELEAKNGTEIAVVTVPTTQPSPTPKDFTTQLFNTWKIGKTGQNNGVLFLNSVEDRRVEIETGYGVEGALPDARVGRIIQTRIIPYFKQKDWDGGTLAGTEALISILAQEIYPPGVSLGQKISNFTLFLVLSSGLLSYRFYQTAKRQAKQPAFIQLGTYSRIKNIDPTNAGVKKSIHIGAFATLFAINSIALSILVQTYPGWLWVGGVPIIYMIYLCTLLGRQSWVPLNQNNRLGRLFILVSGLILFGIVSYFPWVYWNSPQVSVILVTILLLYLLSLFANWQNPQNKAVTSTTFFFLVCGVVWIFWVVFLAAFLNEFLGYIWDFIGYLDKNTRALIVSGILSLIGSGYIANSLYKRFCIQGNRQSSIRPFYEETSQHRMQILEPDQVLSILTDHEKVAQELGSVEFEGWWCPDVTSVISRDTIYLRAYVLNDSEFFNCPQGNELTVTRTSQITRQATTYHSGIRLITSTCQCCNYQNQTEQIIPQESSSSSSGGGGSSSSSGGGDFGGGSSGGGGAGGDY</sequence>
<feature type="transmembrane region" description="Helical" evidence="2">
    <location>
        <begin position="268"/>
        <end position="288"/>
    </location>
</feature>
<gene>
    <name evidence="4" type="ORF">PL8927_170014</name>
</gene>
<feature type="transmembrane region" description="Helical" evidence="2">
    <location>
        <begin position="300"/>
        <end position="323"/>
    </location>
</feature>
<keyword evidence="5" id="KW-1185">Reference proteome</keyword>
<accession>A0A7Z9BI93</accession>
<dbReference type="Gene3D" id="3.10.310.50">
    <property type="match status" value="1"/>
</dbReference>
<dbReference type="PANTHER" id="PTHR30373">
    <property type="entry name" value="UPF0603 PROTEIN YGCG"/>
    <property type="match status" value="1"/>
</dbReference>
<name>A0A7Z9BI93_9CYAN</name>
<reference evidence="4" key="1">
    <citation type="submission" date="2019-10" db="EMBL/GenBank/DDBJ databases">
        <authorList>
            <consortium name="Genoscope - CEA"/>
            <person name="William W."/>
        </authorList>
    </citation>
    <scope>NUCLEOTIDE SEQUENCE [LARGE SCALE GENOMIC DNA]</scope>
    <source>
        <strain evidence="4">BBR_PRJEB10992</strain>
    </source>
</reference>
<feature type="domain" description="TPM" evidence="3">
    <location>
        <begin position="47"/>
        <end position="170"/>
    </location>
</feature>
<feature type="transmembrane region" description="Helical" evidence="2">
    <location>
        <begin position="329"/>
        <end position="348"/>
    </location>
</feature>
<evidence type="ECO:0000313" key="5">
    <source>
        <dbReference type="Proteomes" id="UP000184550"/>
    </source>
</evidence>
<feature type="transmembrane region" description="Helical" evidence="2">
    <location>
        <begin position="401"/>
        <end position="421"/>
    </location>
</feature>
<comment type="caution">
    <text evidence="4">The sequence shown here is derived from an EMBL/GenBank/DDBJ whole genome shotgun (WGS) entry which is preliminary data.</text>
</comment>
<dbReference type="Pfam" id="PF04536">
    <property type="entry name" value="TPM_phosphatase"/>
    <property type="match status" value="1"/>
</dbReference>
<dbReference type="PANTHER" id="PTHR30373:SF2">
    <property type="entry name" value="UPF0603 PROTEIN YGCG"/>
    <property type="match status" value="1"/>
</dbReference>
<feature type="transmembrane region" description="Helical" evidence="2">
    <location>
        <begin position="244"/>
        <end position="262"/>
    </location>
</feature>
<evidence type="ECO:0000256" key="2">
    <source>
        <dbReference type="SAM" id="Phobius"/>
    </source>
</evidence>
<protein>
    <recommendedName>
        <fullName evidence="3">TPM domain-containing protein</fullName>
    </recommendedName>
</protein>
<proteinExistence type="predicted"/>
<dbReference type="OrthoDB" id="9810918at2"/>
<evidence type="ECO:0000259" key="3">
    <source>
        <dbReference type="Pfam" id="PF04536"/>
    </source>
</evidence>
<dbReference type="EMBL" id="CZCU02000079">
    <property type="protein sequence ID" value="VXD12278.1"/>
    <property type="molecule type" value="Genomic_DNA"/>
</dbReference>
<organism evidence="4 5">
    <name type="scientific">Planktothrix serta PCC 8927</name>
    <dbReference type="NCBI Taxonomy" id="671068"/>
    <lineage>
        <taxon>Bacteria</taxon>
        <taxon>Bacillati</taxon>
        <taxon>Cyanobacteriota</taxon>
        <taxon>Cyanophyceae</taxon>
        <taxon>Oscillatoriophycideae</taxon>
        <taxon>Oscillatoriales</taxon>
        <taxon>Microcoleaceae</taxon>
        <taxon>Planktothrix</taxon>
    </lineage>
</organism>
<feature type="compositionally biased region" description="Gly residues" evidence="1">
    <location>
        <begin position="559"/>
        <end position="587"/>
    </location>
</feature>
<feature type="transmembrane region" description="Helical" evidence="2">
    <location>
        <begin position="360"/>
        <end position="381"/>
    </location>
</feature>
<dbReference type="AlphaFoldDB" id="A0A7Z9BI93"/>
<keyword evidence="2" id="KW-1133">Transmembrane helix</keyword>
<evidence type="ECO:0000256" key="1">
    <source>
        <dbReference type="SAM" id="MobiDB-lite"/>
    </source>
</evidence>
<dbReference type="InterPro" id="IPR007621">
    <property type="entry name" value="TPM_dom"/>
</dbReference>
<feature type="transmembrane region" description="Helical" evidence="2">
    <location>
        <begin position="188"/>
        <end position="207"/>
    </location>
</feature>
<keyword evidence="2" id="KW-0812">Transmembrane</keyword>
<feature type="region of interest" description="Disordered" evidence="1">
    <location>
        <begin position="550"/>
        <end position="587"/>
    </location>
</feature>
<evidence type="ECO:0000313" key="4">
    <source>
        <dbReference type="EMBL" id="VXD12278.1"/>
    </source>
</evidence>
<dbReference type="Proteomes" id="UP000184550">
    <property type="component" value="Unassembled WGS sequence"/>
</dbReference>